<dbReference type="Ensembl" id="ENSCPVT00000025696.1">
    <property type="protein sequence ID" value="ENSCPVP00000025851.1"/>
    <property type="gene ID" value="ENSCPVG00000017867.1"/>
</dbReference>
<reference evidence="1" key="2">
    <citation type="submission" date="2025-08" db="UniProtKB">
        <authorList>
            <consortium name="Ensembl"/>
        </authorList>
    </citation>
    <scope>IDENTIFICATION</scope>
</reference>
<reference evidence="1" key="1">
    <citation type="submission" date="2020-02" db="EMBL/GenBank/DDBJ databases">
        <authorList>
            <person name="Enbody D E."/>
            <person name="Pettersson E M."/>
        </authorList>
    </citation>
    <scope>NUCLEOTIDE SEQUENCE [LARGE SCALE GENOMIC DNA]</scope>
</reference>
<name>A0A8U8BA49_GEOPR</name>
<reference evidence="1" key="3">
    <citation type="submission" date="2025-09" db="UniProtKB">
        <authorList>
            <consortium name="Ensembl"/>
        </authorList>
    </citation>
    <scope>IDENTIFICATION</scope>
</reference>
<sequence>QKDSCFLSTEKTLSFVINPLLVIDAIKTLQGDSNSRDQKCRNLEKSVQRPECQWRGWNLQFSHAHNSQL</sequence>
<evidence type="ECO:0000313" key="1">
    <source>
        <dbReference type="Ensembl" id="ENSCPVP00000025851.1"/>
    </source>
</evidence>
<proteinExistence type="predicted"/>
<protein>
    <submittedName>
        <fullName evidence="1">Uncharacterized protein</fullName>
    </submittedName>
</protein>
<evidence type="ECO:0000313" key="2">
    <source>
        <dbReference type="Proteomes" id="UP000694382"/>
    </source>
</evidence>
<dbReference type="Proteomes" id="UP000694382">
    <property type="component" value="Chromosome 2"/>
</dbReference>
<accession>A0A8U8BA49</accession>
<dbReference type="AlphaFoldDB" id="A0A8U8BA49"/>
<organism evidence="1 2">
    <name type="scientific">Geospiza parvula</name>
    <name type="common">Small tree-finch</name>
    <name type="synonym">Camarhynchus parvulus</name>
    <dbReference type="NCBI Taxonomy" id="87175"/>
    <lineage>
        <taxon>Eukaryota</taxon>
        <taxon>Metazoa</taxon>
        <taxon>Chordata</taxon>
        <taxon>Craniata</taxon>
        <taxon>Vertebrata</taxon>
        <taxon>Euteleostomi</taxon>
        <taxon>Archelosauria</taxon>
        <taxon>Archosauria</taxon>
        <taxon>Dinosauria</taxon>
        <taxon>Saurischia</taxon>
        <taxon>Theropoda</taxon>
        <taxon>Coelurosauria</taxon>
        <taxon>Aves</taxon>
        <taxon>Neognathae</taxon>
        <taxon>Neoaves</taxon>
        <taxon>Telluraves</taxon>
        <taxon>Australaves</taxon>
        <taxon>Passeriformes</taxon>
        <taxon>Thraupidae</taxon>
        <taxon>Camarhynchus</taxon>
    </lineage>
</organism>
<keyword evidence="2" id="KW-1185">Reference proteome</keyword>